<gene>
    <name evidence="1" type="ORF">MCHLO_06683</name>
</gene>
<name>A0ABQ0LE57_MYCCL</name>
<accession>A0ABQ0LE57</accession>
<organism evidence="1 2">
    <name type="scientific">Mycena chlorophos</name>
    <name type="common">Agaric fungus</name>
    <name type="synonym">Agaricus chlorophos</name>
    <dbReference type="NCBI Taxonomy" id="658473"/>
    <lineage>
        <taxon>Eukaryota</taxon>
        <taxon>Fungi</taxon>
        <taxon>Dikarya</taxon>
        <taxon>Basidiomycota</taxon>
        <taxon>Agaricomycotina</taxon>
        <taxon>Agaricomycetes</taxon>
        <taxon>Agaricomycetidae</taxon>
        <taxon>Agaricales</taxon>
        <taxon>Marasmiineae</taxon>
        <taxon>Mycenaceae</taxon>
        <taxon>Mycena</taxon>
    </lineage>
</organism>
<protein>
    <recommendedName>
        <fullName evidence="3">F-box domain-containing protein</fullName>
    </recommendedName>
</protein>
<evidence type="ECO:0000313" key="2">
    <source>
        <dbReference type="Proteomes" id="UP000815677"/>
    </source>
</evidence>
<dbReference type="EMBL" id="DF845462">
    <property type="protein sequence ID" value="GAT49364.1"/>
    <property type="molecule type" value="Genomic_DNA"/>
</dbReference>
<evidence type="ECO:0008006" key="3">
    <source>
        <dbReference type="Google" id="ProtNLM"/>
    </source>
</evidence>
<reference evidence="1" key="1">
    <citation type="submission" date="2014-09" db="EMBL/GenBank/DDBJ databases">
        <title>Genome sequence of the luminous mushroom Mycena chlorophos for searching fungal bioluminescence genes.</title>
        <authorList>
            <person name="Tanaka Y."/>
            <person name="Kasuga D."/>
            <person name="Oba Y."/>
            <person name="Hase S."/>
            <person name="Sato K."/>
            <person name="Oba Y."/>
            <person name="Sakakibara Y."/>
        </authorList>
    </citation>
    <scope>NUCLEOTIDE SEQUENCE</scope>
</reference>
<sequence>MASGTFVRHSLAEILSPETLERIFDHLVPPTFQTIGRHWQSSRLRGVNARENVMNLMRLNLLVAAAVCRVWRRVALGQPHFWDTLEIDCILLQEMQRRLRIFDPSLRVKALQSFIERLLARSGTLPLTIHLLVDNRNGVSFAHHVWELLSAVPVAARWQVLNVCFRHPAQPFPVYSPKFTAAGPFPLLQQLHLAQRAAFSIDLRPPTGPSPAPLLRFLLTTPQRPWSIDPMIVPAPTEEDPNATRSLPMLIRLIPRTLECVFLTRPDPDGITPQTLFDDLRQIREFAQPVHLAVSLCRPMNGTVCYRCVESFELDITLHNSDLNECSVLFDTMLRRVVAQKLDSFTVAARTTKQGQVLRIAVDALLALVGASSRLIPLTRLRLINVVLVPHISQPLETELASIPPLKLSQPWKSMALPAFAFITHLTMSDILQPCRAAEDLTDLDPPCLQRIVFTNALFLQFACFHRTLLPRLSDWTCYTRLMFSPAALGIMVVSRPALNVHLMVYDRVVSAKQEQLVELRKIKRVDVVSVRSFEERASKSAWNVFW</sequence>
<evidence type="ECO:0000313" key="1">
    <source>
        <dbReference type="EMBL" id="GAT49364.1"/>
    </source>
</evidence>
<dbReference type="Proteomes" id="UP000815677">
    <property type="component" value="Unassembled WGS sequence"/>
</dbReference>
<proteinExistence type="predicted"/>
<keyword evidence="2" id="KW-1185">Reference proteome</keyword>